<keyword evidence="2" id="KW-0812">Transmembrane</keyword>
<evidence type="ECO:0000256" key="2">
    <source>
        <dbReference type="ARBA" id="ARBA00022692"/>
    </source>
</evidence>
<evidence type="ECO:0000256" key="3">
    <source>
        <dbReference type="ARBA" id="ARBA00022989"/>
    </source>
</evidence>
<keyword evidence="7" id="KW-1185">Reference proteome</keyword>
<gene>
    <name evidence="6" type="ORF">Poli38472_001048</name>
</gene>
<organism evidence="6 7">
    <name type="scientific">Pythium oligandrum</name>
    <name type="common">Mycoparasitic fungus</name>
    <dbReference type="NCBI Taxonomy" id="41045"/>
    <lineage>
        <taxon>Eukaryota</taxon>
        <taxon>Sar</taxon>
        <taxon>Stramenopiles</taxon>
        <taxon>Oomycota</taxon>
        <taxon>Peronosporomycetes</taxon>
        <taxon>Pythiales</taxon>
        <taxon>Pythiaceae</taxon>
        <taxon>Pythium</taxon>
    </lineage>
</organism>
<dbReference type="GO" id="GO:0042721">
    <property type="term" value="C:TIM22 mitochondrial import inner membrane insertion complex"/>
    <property type="evidence" value="ECO:0007669"/>
    <property type="project" value="UniProtKB-UniRule"/>
</dbReference>
<keyword evidence="3" id="KW-1133">Transmembrane helix</keyword>
<dbReference type="Proteomes" id="UP000794436">
    <property type="component" value="Unassembled WGS sequence"/>
</dbReference>
<dbReference type="PANTHER" id="PTHR14110:SF18">
    <property type="entry name" value="OUTER ENVELOPE PORE PROTEIN 16-3, CHLOROPLASTIC_MITOCHONDRIAL"/>
    <property type="match status" value="1"/>
</dbReference>
<reference evidence="6" key="1">
    <citation type="submission" date="2019-03" db="EMBL/GenBank/DDBJ databases">
        <title>Long read genome sequence of the mycoparasitic Pythium oligandrum ATCC 38472 isolated from sugarbeet rhizosphere.</title>
        <authorList>
            <person name="Gaulin E."/>
        </authorList>
    </citation>
    <scope>NUCLEOTIDE SEQUENCE</scope>
    <source>
        <strain evidence="6">ATCC 38472_TT</strain>
    </source>
</reference>
<evidence type="ECO:0000256" key="1">
    <source>
        <dbReference type="ARBA" id="ARBA00004141"/>
    </source>
</evidence>
<dbReference type="OrthoDB" id="75343at2759"/>
<protein>
    <recommendedName>
        <fullName evidence="5">Mitochondrial import inner membrane translocase subunit TIM22</fullName>
    </recommendedName>
</protein>
<evidence type="ECO:0000313" key="7">
    <source>
        <dbReference type="Proteomes" id="UP000794436"/>
    </source>
</evidence>
<name>A0A8K1CU64_PYTOL</name>
<keyword evidence="5" id="KW-0999">Mitochondrion inner membrane</keyword>
<proteinExistence type="inferred from homology"/>
<dbReference type="Pfam" id="PF02466">
    <property type="entry name" value="Tim17"/>
    <property type="match status" value="1"/>
</dbReference>
<dbReference type="AlphaFoldDB" id="A0A8K1CU64"/>
<keyword evidence="5" id="KW-0811">Translocation</keyword>
<dbReference type="PANTHER" id="PTHR14110">
    <property type="entry name" value="MITOCHONDRIAL IMPORT INNER MEMBRANE TRANSLOCASE SUBUNIT TIM22"/>
    <property type="match status" value="1"/>
</dbReference>
<dbReference type="GO" id="GO:0045039">
    <property type="term" value="P:protein insertion into mitochondrial inner membrane"/>
    <property type="evidence" value="ECO:0007669"/>
    <property type="project" value="UniProtKB-UniRule"/>
</dbReference>
<comment type="caution">
    <text evidence="6">The sequence shown here is derived from an EMBL/GenBank/DDBJ whole genome shotgun (WGS) entry which is preliminary data.</text>
</comment>
<comment type="function">
    <text evidence="5">Essential core component of the TIM22 complex, a complex that mediates the import and insertion of multi-pass transmembrane proteins into the mitochondrial inner membrane. In the TIM22 complex, it constitutes the voltage-activated and signal-gated channel. Forms a twin-pore translocase that uses the membrane potential as external driving force in 2 voltage-dependent steps.</text>
</comment>
<comment type="subunit">
    <text evidence="5">Component of the TIM22 complex.</text>
</comment>
<keyword evidence="5" id="KW-0653">Protein transport</keyword>
<keyword evidence="4" id="KW-0472">Membrane</keyword>
<keyword evidence="5" id="KW-0813">Transport</keyword>
<accession>A0A8K1CU64</accession>
<keyword evidence="5" id="KW-0496">Mitochondrion</keyword>
<dbReference type="GO" id="GO:0008320">
    <property type="term" value="F:protein transmembrane transporter activity"/>
    <property type="evidence" value="ECO:0007669"/>
    <property type="project" value="UniProtKB-UniRule"/>
</dbReference>
<comment type="subcellular location">
    <subcellularLocation>
        <location evidence="1">Membrane</location>
        <topology evidence="1">Multi-pass membrane protein</topology>
    </subcellularLocation>
    <subcellularLocation>
        <location evidence="5">Mitochondrion inner membrane</location>
        <topology evidence="5">Multi-pass membrane protein</topology>
    </subcellularLocation>
</comment>
<evidence type="ECO:0000256" key="5">
    <source>
        <dbReference type="RuleBase" id="RU367038"/>
    </source>
</evidence>
<dbReference type="EMBL" id="SPLM01000001">
    <property type="protein sequence ID" value="TMW68892.1"/>
    <property type="molecule type" value="Genomic_DNA"/>
</dbReference>
<evidence type="ECO:0000313" key="6">
    <source>
        <dbReference type="EMBL" id="TMW68892.1"/>
    </source>
</evidence>
<sequence length="205" mass="22489">MTPDLRVLRPLALPLSRFRASKTQQNAQTSEYRVLATSSKHTTTDCVSSTALMVYRGVGAGIAWTIAVDLYALVSASDRAWQEHLDTLTHPSTKARELRRLLLRTCGRNVLMFGGFLAVFGGLTCSLELVRGRHDMVNPFVGGFASGLVIMPRDLYKAPKNVLLGSALCGLAAMSLYQYIPASSQGRVETETETEQRELRPGVEE</sequence>
<comment type="similarity">
    <text evidence="5">Belongs to the Tim17/Tim22/Tim23 family.</text>
</comment>
<dbReference type="InterPro" id="IPR039175">
    <property type="entry name" value="TIM22"/>
</dbReference>
<evidence type="ECO:0000256" key="4">
    <source>
        <dbReference type="ARBA" id="ARBA00023136"/>
    </source>
</evidence>